<keyword evidence="3" id="KW-1185">Reference proteome</keyword>
<feature type="compositionally biased region" description="Basic and acidic residues" evidence="1">
    <location>
        <begin position="23"/>
        <end position="32"/>
    </location>
</feature>
<organism evidence="2 3">
    <name type="scientific">Lymnaea stagnalis</name>
    <name type="common">Great pond snail</name>
    <name type="synonym">Helix stagnalis</name>
    <dbReference type="NCBI Taxonomy" id="6523"/>
    <lineage>
        <taxon>Eukaryota</taxon>
        <taxon>Metazoa</taxon>
        <taxon>Spiralia</taxon>
        <taxon>Lophotrochozoa</taxon>
        <taxon>Mollusca</taxon>
        <taxon>Gastropoda</taxon>
        <taxon>Heterobranchia</taxon>
        <taxon>Euthyneura</taxon>
        <taxon>Panpulmonata</taxon>
        <taxon>Hygrophila</taxon>
        <taxon>Lymnaeoidea</taxon>
        <taxon>Lymnaeidae</taxon>
        <taxon>Lymnaea</taxon>
    </lineage>
</organism>
<gene>
    <name evidence="2" type="ORF">GSLYS_00018323001</name>
</gene>
<reference evidence="2 3" key="1">
    <citation type="submission" date="2024-04" db="EMBL/GenBank/DDBJ databases">
        <authorList>
            <consortium name="Genoscope - CEA"/>
            <person name="William W."/>
        </authorList>
    </citation>
    <scope>NUCLEOTIDE SEQUENCE [LARGE SCALE GENOMIC DNA]</scope>
</reference>
<name>A0AAV2IEY7_LYMST</name>
<feature type="non-terminal residue" evidence="2">
    <location>
        <position position="106"/>
    </location>
</feature>
<protein>
    <submittedName>
        <fullName evidence="2">Uncharacterized protein</fullName>
    </submittedName>
</protein>
<accession>A0AAV2IEY7</accession>
<dbReference type="Proteomes" id="UP001497497">
    <property type="component" value="Unassembled WGS sequence"/>
</dbReference>
<proteinExistence type="predicted"/>
<feature type="compositionally biased region" description="Polar residues" evidence="1">
    <location>
        <begin position="1"/>
        <end position="16"/>
    </location>
</feature>
<feature type="region of interest" description="Disordered" evidence="1">
    <location>
        <begin position="1"/>
        <end position="69"/>
    </location>
</feature>
<dbReference type="AlphaFoldDB" id="A0AAV2IEY7"/>
<evidence type="ECO:0000313" key="3">
    <source>
        <dbReference type="Proteomes" id="UP001497497"/>
    </source>
</evidence>
<dbReference type="EMBL" id="CAXITT010000652">
    <property type="protein sequence ID" value="CAL1544840.1"/>
    <property type="molecule type" value="Genomic_DNA"/>
</dbReference>
<evidence type="ECO:0000256" key="1">
    <source>
        <dbReference type="SAM" id="MobiDB-lite"/>
    </source>
</evidence>
<evidence type="ECO:0000313" key="2">
    <source>
        <dbReference type="EMBL" id="CAL1544840.1"/>
    </source>
</evidence>
<feature type="non-terminal residue" evidence="2">
    <location>
        <position position="1"/>
    </location>
</feature>
<sequence>SRNSSCDIQNGTSPELQSGRDVQCSDRTHVDDGNSCVSHSEAVKGASQDGPRQNEKRSQDGLRSNRVSFVGDLPQSIESDADDVLDQSQTVLQSNAIADLILLSKL</sequence>
<comment type="caution">
    <text evidence="2">The sequence shown here is derived from an EMBL/GenBank/DDBJ whole genome shotgun (WGS) entry which is preliminary data.</text>
</comment>